<dbReference type="GO" id="GO:0006508">
    <property type="term" value="P:proteolysis"/>
    <property type="evidence" value="ECO:0007669"/>
    <property type="project" value="InterPro"/>
</dbReference>
<keyword evidence="5" id="KW-0325">Glycoprotein</keyword>
<dbReference type="GO" id="GO:0005576">
    <property type="term" value="C:extracellular region"/>
    <property type="evidence" value="ECO:0007669"/>
    <property type="project" value="UniProtKB-SubCell"/>
</dbReference>
<dbReference type="Pfam" id="PF00089">
    <property type="entry name" value="Trypsin"/>
    <property type="match status" value="1"/>
</dbReference>
<dbReference type="PROSITE" id="PS50240">
    <property type="entry name" value="TRYPSIN_DOM"/>
    <property type="match status" value="1"/>
</dbReference>
<proteinExistence type="predicted"/>
<dbReference type="AlphaFoldDB" id="A0A8J2P4C7"/>
<accession>A0A8J2P4C7</accession>
<evidence type="ECO:0000256" key="3">
    <source>
        <dbReference type="ARBA" id="ARBA00022729"/>
    </source>
</evidence>
<protein>
    <recommendedName>
        <fullName evidence="6">Peptidase S1 domain-containing protein</fullName>
    </recommendedName>
</protein>
<dbReference type="PANTHER" id="PTHR24258">
    <property type="entry name" value="SERINE PROTEASE-RELATED"/>
    <property type="match status" value="1"/>
</dbReference>
<evidence type="ECO:0000259" key="6">
    <source>
        <dbReference type="PROSITE" id="PS50240"/>
    </source>
</evidence>
<gene>
    <name evidence="7" type="ORF">AFUS01_LOCUS20067</name>
</gene>
<evidence type="ECO:0000313" key="8">
    <source>
        <dbReference type="Proteomes" id="UP000708208"/>
    </source>
</evidence>
<dbReference type="PANTHER" id="PTHR24258:SF116">
    <property type="entry name" value="FI16631P1-RELATED"/>
    <property type="match status" value="1"/>
</dbReference>
<dbReference type="OrthoDB" id="10004439at2759"/>
<dbReference type="EMBL" id="CAJVCH010213596">
    <property type="protein sequence ID" value="CAG7731480.1"/>
    <property type="molecule type" value="Genomic_DNA"/>
</dbReference>
<keyword evidence="4" id="KW-1015">Disulfide bond</keyword>
<keyword evidence="8" id="KW-1185">Reference proteome</keyword>
<dbReference type="GO" id="GO:0004252">
    <property type="term" value="F:serine-type endopeptidase activity"/>
    <property type="evidence" value="ECO:0007669"/>
    <property type="project" value="InterPro"/>
</dbReference>
<feature type="domain" description="Peptidase S1" evidence="6">
    <location>
        <begin position="1"/>
        <end position="66"/>
    </location>
</feature>
<comment type="caution">
    <text evidence="7">The sequence shown here is derived from an EMBL/GenBank/DDBJ whole genome shotgun (WGS) entry which is preliminary data.</text>
</comment>
<keyword evidence="3" id="KW-0732">Signal</keyword>
<evidence type="ECO:0000256" key="2">
    <source>
        <dbReference type="ARBA" id="ARBA00022525"/>
    </source>
</evidence>
<evidence type="ECO:0000256" key="1">
    <source>
        <dbReference type="ARBA" id="ARBA00004613"/>
    </source>
</evidence>
<evidence type="ECO:0000256" key="5">
    <source>
        <dbReference type="ARBA" id="ARBA00023180"/>
    </source>
</evidence>
<sequence length="72" mass="7750">MICTLTPGKDACKGDSGSSLDWLDPKSQKYSAIGVVSFGDGCAKDDKPGVYARVSRYIKWIKKTTGATFCKP</sequence>
<name>A0A8J2P4C7_9HEXA</name>
<evidence type="ECO:0000256" key="4">
    <source>
        <dbReference type="ARBA" id="ARBA00023157"/>
    </source>
</evidence>
<reference evidence="7" key="1">
    <citation type="submission" date="2021-06" db="EMBL/GenBank/DDBJ databases">
        <authorList>
            <person name="Hodson N. C."/>
            <person name="Mongue J. A."/>
            <person name="Jaron S. K."/>
        </authorList>
    </citation>
    <scope>NUCLEOTIDE SEQUENCE</scope>
</reference>
<dbReference type="FunFam" id="2.40.10.10:FF:000054">
    <property type="entry name" value="Complement C1r subcomponent"/>
    <property type="match status" value="1"/>
</dbReference>
<organism evidence="7 8">
    <name type="scientific">Allacma fusca</name>
    <dbReference type="NCBI Taxonomy" id="39272"/>
    <lineage>
        <taxon>Eukaryota</taxon>
        <taxon>Metazoa</taxon>
        <taxon>Ecdysozoa</taxon>
        <taxon>Arthropoda</taxon>
        <taxon>Hexapoda</taxon>
        <taxon>Collembola</taxon>
        <taxon>Symphypleona</taxon>
        <taxon>Sminthuridae</taxon>
        <taxon>Allacma</taxon>
    </lineage>
</organism>
<comment type="subcellular location">
    <subcellularLocation>
        <location evidence="1">Secreted</location>
    </subcellularLocation>
</comment>
<dbReference type="Proteomes" id="UP000708208">
    <property type="component" value="Unassembled WGS sequence"/>
</dbReference>
<evidence type="ECO:0000313" key="7">
    <source>
        <dbReference type="EMBL" id="CAG7731480.1"/>
    </source>
</evidence>
<dbReference type="InterPro" id="IPR001254">
    <property type="entry name" value="Trypsin_dom"/>
</dbReference>
<keyword evidence="2" id="KW-0964">Secreted</keyword>